<reference evidence="2 3" key="1">
    <citation type="submission" date="2019-06" db="EMBL/GenBank/DDBJ databases">
        <title>Sequencing the genomes of 1000 actinobacteria strains.</title>
        <authorList>
            <person name="Klenk H.-P."/>
        </authorList>
    </citation>
    <scope>NUCLEOTIDE SEQUENCE [LARGE SCALE GENOMIC DNA]</scope>
    <source>
        <strain evidence="2 3">DSM 20427</strain>
    </source>
</reference>
<dbReference type="EMBL" id="VFPS01000003">
    <property type="protein sequence ID" value="TQM98203.1"/>
    <property type="molecule type" value="Genomic_DNA"/>
</dbReference>
<dbReference type="InterPro" id="IPR009057">
    <property type="entry name" value="Homeodomain-like_sf"/>
</dbReference>
<accession>A0A4Y3UL88</accession>
<gene>
    <name evidence="2" type="ORF">FHX68_2239</name>
</gene>
<organism evidence="2 3">
    <name type="scientific">Microbacterium lacticum</name>
    <dbReference type="NCBI Taxonomy" id="33885"/>
    <lineage>
        <taxon>Bacteria</taxon>
        <taxon>Bacillati</taxon>
        <taxon>Actinomycetota</taxon>
        <taxon>Actinomycetes</taxon>
        <taxon>Micrococcales</taxon>
        <taxon>Microbacteriaceae</taxon>
        <taxon>Microbacterium</taxon>
    </lineage>
</organism>
<evidence type="ECO:0000313" key="2">
    <source>
        <dbReference type="EMBL" id="TQM98203.1"/>
    </source>
</evidence>
<dbReference type="Proteomes" id="UP000319804">
    <property type="component" value="Unassembled WGS sequence"/>
</dbReference>
<dbReference type="AlphaFoldDB" id="A0A4Y3UL88"/>
<comment type="caution">
    <text evidence="2">The sequence shown here is derived from an EMBL/GenBank/DDBJ whole genome shotgun (WGS) entry which is preliminary data.</text>
</comment>
<dbReference type="SUPFAM" id="SSF46689">
    <property type="entry name" value="Homeodomain-like"/>
    <property type="match status" value="1"/>
</dbReference>
<sequence>MGRRTGDETRALLLRVGMQMLLERGVSAGVQHIRLQDVLRHAGLTTGAAYRLWADQNDYQRDLAVAMVRLRLSGPTDYARAAVGELVAAGADGDDVIRAAAEAHVRTAAVDTDDPADALDAQLFLISLALRTTAQTWPELKDASRQRHRESIAAFAEFYASLMEAYGLRMKAPLTVADFTEAMAAMGEGFAVRALEGIDHPRVTAAVGDEVPEGDWTLFALGVRALVNEFMTPVTDGDSGDDDSGDGGGSSGVE</sequence>
<evidence type="ECO:0000313" key="3">
    <source>
        <dbReference type="Proteomes" id="UP000319804"/>
    </source>
</evidence>
<evidence type="ECO:0000256" key="1">
    <source>
        <dbReference type="SAM" id="MobiDB-lite"/>
    </source>
</evidence>
<protein>
    <recommendedName>
        <fullName evidence="4">TetR family transcriptional regulator</fullName>
    </recommendedName>
</protein>
<proteinExistence type="predicted"/>
<keyword evidence="3" id="KW-1185">Reference proteome</keyword>
<feature type="region of interest" description="Disordered" evidence="1">
    <location>
        <begin position="232"/>
        <end position="254"/>
    </location>
</feature>
<name>A0A4Y3UL88_9MICO</name>
<evidence type="ECO:0008006" key="4">
    <source>
        <dbReference type="Google" id="ProtNLM"/>
    </source>
</evidence>
<dbReference type="Gene3D" id="1.10.357.10">
    <property type="entry name" value="Tetracycline Repressor, domain 2"/>
    <property type="match status" value="1"/>
</dbReference>
<dbReference type="RefSeq" id="WP_174799112.1">
    <property type="nucleotide sequence ID" value="NZ_BJNA01000020.1"/>
</dbReference>